<name>A0ACC6P7D5_9BACL</name>
<evidence type="ECO:0000313" key="1">
    <source>
        <dbReference type="EMBL" id="MEJ8302835.1"/>
    </source>
</evidence>
<sequence>MRILIYGAGVLGSVLGQLLMQKKHEITFLARGKRADQLERDGLVIRHHFQRKTTTDRPRVIRVLEPNDRYDLIFTVMKYSDIEAVLPVLAANISEHIVMVGNNPNIAATENELRRLSATQKHLAFGFQIGGGMRKDDGTVVSVRFGKGELIAGGLDGEPAFLPLLQEAFANSKGKFTLHPDIDGWLKNHIVPIIPLNAALQAHNGDLKRIARDKILLRRIVDAMQEGFDSLEEAGYAMVPEGQAKAIRRYEKILPALLGVYHRLPIAKLIAGSFAEIEALDQEFQRLTRKSRNPTPNWRSLFKS</sequence>
<comment type="caution">
    <text evidence="1">The sequence shown here is derived from an EMBL/GenBank/DDBJ whole genome shotgun (WGS) entry which is preliminary data.</text>
</comment>
<keyword evidence="2" id="KW-1185">Reference proteome</keyword>
<evidence type="ECO:0000313" key="2">
    <source>
        <dbReference type="Proteomes" id="UP001380953"/>
    </source>
</evidence>
<protein>
    <submittedName>
        <fullName evidence="1">2-dehydropantoate 2-reductase N-terminal domain-containing protein</fullName>
    </submittedName>
</protein>
<proteinExistence type="predicted"/>
<accession>A0ACC6P7D5</accession>
<dbReference type="EMBL" id="JBBKAR010000006">
    <property type="protein sequence ID" value="MEJ8302835.1"/>
    <property type="molecule type" value="Genomic_DNA"/>
</dbReference>
<gene>
    <name evidence="1" type="ORF">WKI47_02785</name>
</gene>
<reference evidence="1" key="1">
    <citation type="submission" date="2024-03" db="EMBL/GenBank/DDBJ databases">
        <title>Whole genome sequecning of epiphytes from Marcgravia umbellata leaves.</title>
        <authorList>
            <person name="Kumar G."/>
            <person name="Savka M.A."/>
        </authorList>
    </citation>
    <scope>NUCLEOTIDE SEQUENCE</scope>
    <source>
        <strain evidence="1">RIT_BL5</strain>
    </source>
</reference>
<dbReference type="Proteomes" id="UP001380953">
    <property type="component" value="Unassembled WGS sequence"/>
</dbReference>
<organism evidence="1 2">
    <name type="scientific">Saccharibacillus sacchari</name>
    <dbReference type="NCBI Taxonomy" id="456493"/>
    <lineage>
        <taxon>Bacteria</taxon>
        <taxon>Bacillati</taxon>
        <taxon>Bacillota</taxon>
        <taxon>Bacilli</taxon>
        <taxon>Bacillales</taxon>
        <taxon>Paenibacillaceae</taxon>
        <taxon>Saccharibacillus</taxon>
    </lineage>
</organism>